<dbReference type="AlphaFoldDB" id="A0A2T3A6C9"/>
<organism evidence="2 3">
    <name type="scientific">Coniella lustricola</name>
    <dbReference type="NCBI Taxonomy" id="2025994"/>
    <lineage>
        <taxon>Eukaryota</taxon>
        <taxon>Fungi</taxon>
        <taxon>Dikarya</taxon>
        <taxon>Ascomycota</taxon>
        <taxon>Pezizomycotina</taxon>
        <taxon>Sordariomycetes</taxon>
        <taxon>Sordariomycetidae</taxon>
        <taxon>Diaporthales</taxon>
        <taxon>Schizoparmaceae</taxon>
        <taxon>Coniella</taxon>
    </lineage>
</organism>
<gene>
    <name evidence="2" type="ORF">BD289DRAFT_435550</name>
</gene>
<sequence length="167" mass="18521">MYKFKFRPNSVGPGNRHVSEFGLSTPVPGTPPPPWLLRFQERFLWFCFSLCVAFWYSDESESHHVELSRGVCTCGLCLQNGSVGIQGVFAGLLGYPVHCIIIQHVVSTITGKTLGLSFSTEEQFIIIIVLIIVVVIVILIFIIFSPQAARLHDGFAPVFPPIYPGKV</sequence>
<dbReference type="EMBL" id="KZ678456">
    <property type="protein sequence ID" value="PSR83691.1"/>
    <property type="molecule type" value="Genomic_DNA"/>
</dbReference>
<reference evidence="2 3" key="1">
    <citation type="journal article" date="2018" name="Mycol. Prog.">
        <title>Coniella lustricola, a new species from submerged detritus.</title>
        <authorList>
            <person name="Raudabaugh D.B."/>
            <person name="Iturriaga T."/>
            <person name="Carver A."/>
            <person name="Mondo S."/>
            <person name="Pangilinan J."/>
            <person name="Lipzen A."/>
            <person name="He G."/>
            <person name="Amirebrahimi M."/>
            <person name="Grigoriev I.V."/>
            <person name="Miller A.N."/>
        </authorList>
    </citation>
    <scope>NUCLEOTIDE SEQUENCE [LARGE SCALE GENOMIC DNA]</scope>
    <source>
        <strain evidence="2 3">B22-T-1</strain>
    </source>
</reference>
<proteinExistence type="predicted"/>
<name>A0A2T3A6C9_9PEZI</name>
<keyword evidence="1" id="KW-0812">Transmembrane</keyword>
<evidence type="ECO:0000313" key="3">
    <source>
        <dbReference type="Proteomes" id="UP000241462"/>
    </source>
</evidence>
<evidence type="ECO:0000256" key="1">
    <source>
        <dbReference type="SAM" id="Phobius"/>
    </source>
</evidence>
<dbReference type="Proteomes" id="UP000241462">
    <property type="component" value="Unassembled WGS sequence"/>
</dbReference>
<accession>A0A2T3A6C9</accession>
<keyword evidence="3" id="KW-1185">Reference proteome</keyword>
<protein>
    <submittedName>
        <fullName evidence="2">Uncharacterized protein</fullName>
    </submittedName>
</protein>
<keyword evidence="1" id="KW-0472">Membrane</keyword>
<keyword evidence="1" id="KW-1133">Transmembrane helix</keyword>
<feature type="transmembrane region" description="Helical" evidence="1">
    <location>
        <begin position="124"/>
        <end position="144"/>
    </location>
</feature>
<dbReference type="InParanoid" id="A0A2T3A6C9"/>
<evidence type="ECO:0000313" key="2">
    <source>
        <dbReference type="EMBL" id="PSR83691.1"/>
    </source>
</evidence>